<dbReference type="PROSITE" id="PS51186">
    <property type="entry name" value="GNAT"/>
    <property type="match status" value="1"/>
</dbReference>
<dbReference type="InterPro" id="IPR016181">
    <property type="entry name" value="Acyl_CoA_acyltransferase"/>
</dbReference>
<dbReference type="Gene3D" id="3.40.630.30">
    <property type="match status" value="1"/>
</dbReference>
<dbReference type="RefSeq" id="XP_018497628.1">
    <property type="nucleotide sequence ID" value="XM_018642112.1"/>
</dbReference>
<dbReference type="KEGG" id="goe:108865257"/>
<evidence type="ECO:0000313" key="3">
    <source>
        <dbReference type="RefSeq" id="XP_018497628.1"/>
    </source>
</evidence>
<evidence type="ECO:0000259" key="1">
    <source>
        <dbReference type="PROSITE" id="PS51186"/>
    </source>
</evidence>
<dbReference type="GeneID" id="108865257"/>
<gene>
    <name evidence="3" type="primary">LOC108865257</name>
</gene>
<reference evidence="3" key="1">
    <citation type="submission" date="2025-08" db="UniProtKB">
        <authorList>
            <consortium name="RefSeq"/>
        </authorList>
    </citation>
    <scope>IDENTIFICATION</scope>
</reference>
<keyword evidence="2" id="KW-1185">Reference proteome</keyword>
<feature type="domain" description="N-acetyltransferase" evidence="1">
    <location>
        <begin position="10"/>
        <end position="148"/>
    </location>
</feature>
<name>A0AAJ7PBN3_9ACAR</name>
<dbReference type="SUPFAM" id="SSF55729">
    <property type="entry name" value="Acyl-CoA N-acyltransferases (Nat)"/>
    <property type="match status" value="1"/>
</dbReference>
<proteinExistence type="predicted"/>
<accession>A0AAJ7PBN3</accession>
<dbReference type="GO" id="GO:0016747">
    <property type="term" value="F:acyltransferase activity, transferring groups other than amino-acyl groups"/>
    <property type="evidence" value="ECO:0007669"/>
    <property type="project" value="InterPro"/>
</dbReference>
<sequence length="301" mass="33769">MESGQEGQQLQLRNLTDQDLIASEHFWTEELGFDMARNHMRRWHLVDPEGFFGIFLGDTLIATGAAVKQTSELFFIGSIGVRESHRGKGLCRQIINRLFERCPEGTFALFAVPECIQMYRKLGFEIVDNGTAYVYGGRAATLPSDNIKSAFRFEVVDSNKPELVRRLIEYDARLHGFERPIGTTLIDDDDGSTVVCSMEGSIVGFVRIASSKRDGGAFIGPLYADYSEVAYLLLEDILVRNRAQAEISVSIFVSSRGGFLAEKLKLELRDDYPKCCTNPDRIPTMEVDKIFAFDSTDFAIC</sequence>
<dbReference type="Proteomes" id="UP000694867">
    <property type="component" value="Unplaced"/>
</dbReference>
<dbReference type="CDD" id="cd04301">
    <property type="entry name" value="NAT_SF"/>
    <property type="match status" value="1"/>
</dbReference>
<dbReference type="AlphaFoldDB" id="A0AAJ7PBN3"/>
<dbReference type="Gene3D" id="3.40.630.90">
    <property type="match status" value="1"/>
</dbReference>
<protein>
    <submittedName>
        <fullName evidence="3">Uncharacterized protein LOC108865257</fullName>
    </submittedName>
</protein>
<dbReference type="InterPro" id="IPR000182">
    <property type="entry name" value="GNAT_dom"/>
</dbReference>
<organism evidence="2 3">
    <name type="scientific">Galendromus occidentalis</name>
    <name type="common">western predatory mite</name>
    <dbReference type="NCBI Taxonomy" id="34638"/>
    <lineage>
        <taxon>Eukaryota</taxon>
        <taxon>Metazoa</taxon>
        <taxon>Ecdysozoa</taxon>
        <taxon>Arthropoda</taxon>
        <taxon>Chelicerata</taxon>
        <taxon>Arachnida</taxon>
        <taxon>Acari</taxon>
        <taxon>Parasitiformes</taxon>
        <taxon>Mesostigmata</taxon>
        <taxon>Gamasina</taxon>
        <taxon>Phytoseioidea</taxon>
        <taxon>Phytoseiidae</taxon>
        <taxon>Typhlodrominae</taxon>
        <taxon>Galendromus</taxon>
    </lineage>
</organism>
<dbReference type="PANTHER" id="PTHR47237:SF1">
    <property type="entry name" value="SLL0310 PROTEIN"/>
    <property type="match status" value="1"/>
</dbReference>
<evidence type="ECO:0000313" key="2">
    <source>
        <dbReference type="Proteomes" id="UP000694867"/>
    </source>
</evidence>
<dbReference type="PANTHER" id="PTHR47237">
    <property type="entry name" value="SLL0310 PROTEIN"/>
    <property type="match status" value="1"/>
</dbReference>
<dbReference type="InterPro" id="IPR052729">
    <property type="entry name" value="Acyl/Acetyltrans_Enzymes"/>
</dbReference>
<dbReference type="Pfam" id="PF00583">
    <property type="entry name" value="Acetyltransf_1"/>
    <property type="match status" value="1"/>
</dbReference>